<dbReference type="Pfam" id="PF08590">
    <property type="entry name" value="DUF1771"/>
    <property type="match status" value="1"/>
</dbReference>
<evidence type="ECO:0000256" key="2">
    <source>
        <dbReference type="SAM" id="MobiDB-lite"/>
    </source>
</evidence>
<dbReference type="STRING" id="98765.A0A2R6NLL1"/>
<sequence length="306" mass="34166">MGLFDAIVRSLVNLVCGSQQDHTPEPPTHDVHVPPSVPHKPQTQPAYHARPAESHASPPISHPRPVHHDHSPSPPRERIDANQVNQQNAFYTDLRARANEEGDAMSKSFEESHQAYARGDGALAKELSNKGKAHKAEMEKLHREASEWIFTRESFRSRASWLYALNHELGFGAENNTDSRPGEVDLHGLYVKEAVSFTERSIQEAQRRGDTELHLIVGTYAGSTSPSSYLIRQSPTYIPPESLGKGLHSRNGAAKIKPAIEELMSKYVICPFIQFPSFSQDINAFLTRSGTVSSRNWTRRMPGYLS</sequence>
<organism evidence="4 5">
    <name type="scientific">Hermanssonia centrifuga</name>
    <dbReference type="NCBI Taxonomy" id="98765"/>
    <lineage>
        <taxon>Eukaryota</taxon>
        <taxon>Fungi</taxon>
        <taxon>Dikarya</taxon>
        <taxon>Basidiomycota</taxon>
        <taxon>Agaricomycotina</taxon>
        <taxon>Agaricomycetes</taxon>
        <taxon>Polyporales</taxon>
        <taxon>Meruliaceae</taxon>
        <taxon>Hermanssonia</taxon>
    </lineage>
</organism>
<dbReference type="SUPFAM" id="SSF160443">
    <property type="entry name" value="SMR domain-like"/>
    <property type="match status" value="1"/>
</dbReference>
<dbReference type="Gene3D" id="3.30.1370.110">
    <property type="match status" value="1"/>
</dbReference>
<dbReference type="OrthoDB" id="3231855at2759"/>
<name>A0A2R6NLL1_9APHY</name>
<feature type="coiled-coil region" evidence="1">
    <location>
        <begin position="81"/>
        <end position="144"/>
    </location>
</feature>
<comment type="caution">
    <text evidence="4">The sequence shown here is derived from an EMBL/GenBank/DDBJ whole genome shotgun (WGS) entry which is preliminary data.</text>
</comment>
<feature type="region of interest" description="Disordered" evidence="2">
    <location>
        <begin position="18"/>
        <end position="79"/>
    </location>
</feature>
<feature type="compositionally biased region" description="Basic and acidic residues" evidence="2">
    <location>
        <begin position="22"/>
        <end position="32"/>
    </location>
</feature>
<dbReference type="AlphaFoldDB" id="A0A2R6NLL1"/>
<feature type="compositionally biased region" description="Basic and acidic residues" evidence="2">
    <location>
        <begin position="66"/>
        <end position="79"/>
    </location>
</feature>
<keyword evidence="1" id="KW-0175">Coiled coil</keyword>
<dbReference type="InterPro" id="IPR053020">
    <property type="entry name" value="Smr_domain_protein"/>
</dbReference>
<dbReference type="PANTHER" id="PTHR47417">
    <property type="entry name" value="SMR DOMAIN-CONTAINING PROTEIN YPL199C"/>
    <property type="match status" value="1"/>
</dbReference>
<protein>
    <recommendedName>
        <fullName evidence="3">DUF1771 domain-containing protein</fullName>
    </recommendedName>
</protein>
<feature type="domain" description="DUF1771" evidence="3">
    <location>
        <begin position="90"/>
        <end position="154"/>
    </location>
</feature>
<reference evidence="4 5" key="1">
    <citation type="submission" date="2018-02" db="EMBL/GenBank/DDBJ databases">
        <title>Genome sequence of the basidiomycete white-rot fungus Phlebia centrifuga.</title>
        <authorList>
            <person name="Granchi Z."/>
            <person name="Peng M."/>
            <person name="de Vries R.P."/>
            <person name="Hilden K."/>
            <person name="Makela M.R."/>
            <person name="Grigoriev I."/>
            <person name="Riley R."/>
        </authorList>
    </citation>
    <scope>NUCLEOTIDE SEQUENCE [LARGE SCALE GENOMIC DNA]</scope>
    <source>
        <strain evidence="4 5">FBCC195</strain>
    </source>
</reference>
<dbReference type="PANTHER" id="PTHR47417:SF1">
    <property type="entry name" value="SMR DOMAIN-CONTAINING PROTEIN YPL199C"/>
    <property type="match status" value="1"/>
</dbReference>
<dbReference type="InterPro" id="IPR036063">
    <property type="entry name" value="Smr_dom_sf"/>
</dbReference>
<evidence type="ECO:0000313" key="5">
    <source>
        <dbReference type="Proteomes" id="UP000186601"/>
    </source>
</evidence>
<evidence type="ECO:0000313" key="4">
    <source>
        <dbReference type="EMBL" id="PSR73138.1"/>
    </source>
</evidence>
<dbReference type="InterPro" id="IPR013899">
    <property type="entry name" value="DUF1771"/>
</dbReference>
<dbReference type="SMART" id="SM01162">
    <property type="entry name" value="DUF1771"/>
    <property type="match status" value="1"/>
</dbReference>
<proteinExistence type="predicted"/>
<evidence type="ECO:0000256" key="1">
    <source>
        <dbReference type="SAM" id="Coils"/>
    </source>
</evidence>
<accession>A0A2R6NLL1</accession>
<dbReference type="Proteomes" id="UP000186601">
    <property type="component" value="Unassembled WGS sequence"/>
</dbReference>
<keyword evidence="5" id="KW-1185">Reference proteome</keyword>
<dbReference type="EMBL" id="MLYV02001104">
    <property type="protein sequence ID" value="PSR73138.1"/>
    <property type="molecule type" value="Genomic_DNA"/>
</dbReference>
<gene>
    <name evidence="4" type="ORF">PHLCEN_2v10994</name>
</gene>
<evidence type="ECO:0000259" key="3">
    <source>
        <dbReference type="SMART" id="SM01162"/>
    </source>
</evidence>